<dbReference type="SUPFAM" id="SSF53756">
    <property type="entry name" value="UDP-Glycosyltransferase/glycogen phosphorylase"/>
    <property type="match status" value="1"/>
</dbReference>
<dbReference type="FunFam" id="3.40.50.2000:FF:000060">
    <property type="entry name" value="Glycosyltransferase"/>
    <property type="match status" value="1"/>
</dbReference>
<dbReference type="GO" id="GO:0016138">
    <property type="term" value="P:glycoside biosynthetic process"/>
    <property type="evidence" value="ECO:0007669"/>
    <property type="project" value="UniProtKB-ARBA"/>
</dbReference>
<dbReference type="PANTHER" id="PTHR48045:SF34">
    <property type="entry name" value="ISOFLAVONE 7-O-GLUCOSYLTRANSFERASE 1-LIKE"/>
    <property type="match status" value="1"/>
</dbReference>
<dbReference type="Proteomes" id="UP001152523">
    <property type="component" value="Unassembled WGS sequence"/>
</dbReference>
<dbReference type="EMBL" id="CAMAPF010001142">
    <property type="protein sequence ID" value="CAH9147977.1"/>
    <property type="molecule type" value="Genomic_DNA"/>
</dbReference>
<evidence type="ECO:0000256" key="4">
    <source>
        <dbReference type="RuleBase" id="RU003718"/>
    </source>
</evidence>
<dbReference type="EC" id="2.4.1.-" evidence="5"/>
<dbReference type="PANTHER" id="PTHR48045">
    <property type="entry name" value="UDP-GLYCOSYLTRANSFERASE 72B1"/>
    <property type="match status" value="1"/>
</dbReference>
<accession>A0AAV0GJC3</accession>
<proteinExistence type="inferred from homology"/>
<dbReference type="AlphaFoldDB" id="A0AAV0GJC3"/>
<dbReference type="Pfam" id="PF00201">
    <property type="entry name" value="UDPGT"/>
    <property type="match status" value="1"/>
</dbReference>
<keyword evidence="3 4" id="KW-0808">Transferase</keyword>
<evidence type="ECO:0000256" key="2">
    <source>
        <dbReference type="ARBA" id="ARBA00022676"/>
    </source>
</evidence>
<dbReference type="InterPro" id="IPR035595">
    <property type="entry name" value="UDP_glycos_trans_CS"/>
</dbReference>
<dbReference type="PROSITE" id="PS00375">
    <property type="entry name" value="UDPGT"/>
    <property type="match status" value="1"/>
</dbReference>
<reference evidence="6" key="1">
    <citation type="submission" date="2022-07" db="EMBL/GenBank/DDBJ databases">
        <authorList>
            <person name="Macas J."/>
            <person name="Novak P."/>
            <person name="Neumann P."/>
        </authorList>
    </citation>
    <scope>NUCLEOTIDE SEQUENCE</scope>
</reference>
<keyword evidence="7" id="KW-1185">Reference proteome</keyword>
<dbReference type="Gene3D" id="3.40.50.2000">
    <property type="entry name" value="Glycogen Phosphorylase B"/>
    <property type="match status" value="2"/>
</dbReference>
<evidence type="ECO:0000256" key="5">
    <source>
        <dbReference type="RuleBase" id="RU362057"/>
    </source>
</evidence>
<gene>
    <name evidence="6" type="ORF">CEPIT_LOCUS44147</name>
</gene>
<evidence type="ECO:0000256" key="1">
    <source>
        <dbReference type="ARBA" id="ARBA00009995"/>
    </source>
</evidence>
<organism evidence="6 7">
    <name type="scientific">Cuscuta epithymum</name>
    <dbReference type="NCBI Taxonomy" id="186058"/>
    <lineage>
        <taxon>Eukaryota</taxon>
        <taxon>Viridiplantae</taxon>
        <taxon>Streptophyta</taxon>
        <taxon>Embryophyta</taxon>
        <taxon>Tracheophyta</taxon>
        <taxon>Spermatophyta</taxon>
        <taxon>Magnoliopsida</taxon>
        <taxon>eudicotyledons</taxon>
        <taxon>Gunneridae</taxon>
        <taxon>Pentapetalae</taxon>
        <taxon>asterids</taxon>
        <taxon>lamiids</taxon>
        <taxon>Solanales</taxon>
        <taxon>Convolvulaceae</taxon>
        <taxon>Cuscuteae</taxon>
        <taxon>Cuscuta</taxon>
        <taxon>Cuscuta subgen. Cuscuta</taxon>
    </lineage>
</organism>
<name>A0AAV0GJC3_9ASTE</name>
<comment type="caution">
    <text evidence="6">The sequence shown here is derived from an EMBL/GenBank/DDBJ whole genome shotgun (WGS) entry which is preliminary data.</text>
</comment>
<sequence>MGARHVAVLAFPFATHPSLLFRLVRRIAAAEPHATFTFFCTAKSNASLFGDQTPPPPNIKRSDLAVPECRGAGLEDQIAMFLDTAPQSLQNSLAAAEKESGLRFGCVVADAFLWFAHAAAAEMGVAWVPVWTSAAATLLLHLQTDLIRQTLPPGMREREDERLTFIPGIAEVRAGDIQEGIITGNLESPFAVMLHKMGRTLPKATAVAINSFRDLEPAAVNQLIKTTGSATSILNVGPFNVTAPAPAAAAAQEDGGCMAWLDGQREGSVAYIAFGTVCIPPAEELAALAEAVEATETPFLWSLREEAVRGLPEGFVERAKGYGKIVSWAPQVRVLGHASVGVFVSHGGWNSVLESITAGVPLICRPFFGDHYMNSWMVENVWRIGARVESGVFTAPATKAALHSALRATAFRSQVQAYRDSLHKAVAPDGTSTQDLLTLAAIITASRR</sequence>
<dbReference type="CDD" id="cd03784">
    <property type="entry name" value="GT1_Gtf-like"/>
    <property type="match status" value="1"/>
</dbReference>
<evidence type="ECO:0000256" key="3">
    <source>
        <dbReference type="ARBA" id="ARBA00022679"/>
    </source>
</evidence>
<comment type="similarity">
    <text evidence="1 4">Belongs to the UDP-glycosyltransferase family.</text>
</comment>
<protein>
    <recommendedName>
        <fullName evidence="5">Glycosyltransferase</fullName>
        <ecNumber evidence="5">2.4.1.-</ecNumber>
    </recommendedName>
</protein>
<dbReference type="InterPro" id="IPR002213">
    <property type="entry name" value="UDP_glucos_trans"/>
</dbReference>
<keyword evidence="2 4" id="KW-0328">Glycosyltransferase</keyword>
<evidence type="ECO:0000313" key="7">
    <source>
        <dbReference type="Proteomes" id="UP001152523"/>
    </source>
</evidence>
<evidence type="ECO:0000313" key="6">
    <source>
        <dbReference type="EMBL" id="CAH9147977.1"/>
    </source>
</evidence>
<dbReference type="GO" id="GO:0008194">
    <property type="term" value="F:UDP-glycosyltransferase activity"/>
    <property type="evidence" value="ECO:0007669"/>
    <property type="project" value="InterPro"/>
</dbReference>